<protein>
    <recommendedName>
        <fullName evidence="1">Methyltransferase FkbM domain-containing protein</fullName>
    </recommendedName>
</protein>
<dbReference type="PANTHER" id="PTHR34203:SF15">
    <property type="entry name" value="SLL1173 PROTEIN"/>
    <property type="match status" value="1"/>
</dbReference>
<dbReference type="NCBIfam" id="TIGR01444">
    <property type="entry name" value="fkbM_fam"/>
    <property type="match status" value="1"/>
</dbReference>
<dbReference type="AlphaFoldDB" id="A0A822LBC3"/>
<proteinExistence type="predicted"/>
<dbReference type="Pfam" id="PF05050">
    <property type="entry name" value="Methyltransf_21"/>
    <property type="match status" value="1"/>
</dbReference>
<dbReference type="RefSeq" id="WP_002755213.1">
    <property type="nucleotide sequence ID" value="NZ_HE972584.1"/>
</dbReference>
<feature type="domain" description="Methyltransferase FkbM" evidence="1">
    <location>
        <begin position="94"/>
        <end position="256"/>
    </location>
</feature>
<comment type="caution">
    <text evidence="2">The sequence shown here is derived from an EMBL/GenBank/DDBJ whole genome shotgun (WGS) entry which is preliminary data.</text>
</comment>
<dbReference type="Proteomes" id="UP000005806">
    <property type="component" value="Unassembled WGS sequence"/>
</dbReference>
<reference evidence="2 3" key="1">
    <citation type="submission" date="2012-04" db="EMBL/GenBank/DDBJ databases">
        <authorList>
            <person name="Genoscope - CEA"/>
        </authorList>
    </citation>
    <scope>NUCLEOTIDE SEQUENCE [LARGE SCALE GENOMIC DNA]</scope>
    <source>
        <strain evidence="2 3">9432</strain>
    </source>
</reference>
<name>A0A822LBC3_MICAE</name>
<gene>
    <name evidence="2" type="ORF">MICCA_3070002</name>
</gene>
<dbReference type="Gene3D" id="3.40.50.150">
    <property type="entry name" value="Vaccinia Virus protein VP39"/>
    <property type="match status" value="1"/>
</dbReference>
<organism evidence="2 3">
    <name type="scientific">Microcystis aeruginosa PCC 9432</name>
    <dbReference type="NCBI Taxonomy" id="1160280"/>
    <lineage>
        <taxon>Bacteria</taxon>
        <taxon>Bacillati</taxon>
        <taxon>Cyanobacteriota</taxon>
        <taxon>Cyanophyceae</taxon>
        <taxon>Oscillatoriophycideae</taxon>
        <taxon>Chroococcales</taxon>
        <taxon>Microcystaceae</taxon>
        <taxon>Microcystis</taxon>
    </lineage>
</organism>
<dbReference type="InterPro" id="IPR006342">
    <property type="entry name" value="FkbM_mtfrase"/>
</dbReference>
<evidence type="ECO:0000259" key="1">
    <source>
        <dbReference type="Pfam" id="PF05050"/>
    </source>
</evidence>
<sequence>MKVILKAIFNKLGYTVIKIKPEKIFDNQKIIMPTDNKFWDKPLKFYQTPIGNYYLPADATADLIATKMREGEIFEPAIVDVARQYIKKGSLVLDVGANFGQMSLIFSQLVGEQGQVLSLEADDYIFYVLEQNIKANNCQNIQPIFGAVYNKTGKVMIYPVQDFDKFICYGSFGLDPNTTEGRQVQTIAIDDLKIDREVSFMKVDVQGSDLFAMQGAIETIKKYRMPIIFEFEQQFQKQFNTCFQDYLDFIASINYKVEEVVDNINYLIVPKV</sequence>
<dbReference type="SUPFAM" id="SSF53335">
    <property type="entry name" value="S-adenosyl-L-methionine-dependent methyltransferases"/>
    <property type="match status" value="1"/>
</dbReference>
<accession>A0A822LBC3</accession>
<dbReference type="EMBL" id="CAIH01000232">
    <property type="protein sequence ID" value="CCH93431.1"/>
    <property type="molecule type" value="Genomic_DNA"/>
</dbReference>
<evidence type="ECO:0000313" key="2">
    <source>
        <dbReference type="EMBL" id="CCH93431.1"/>
    </source>
</evidence>
<evidence type="ECO:0000313" key="3">
    <source>
        <dbReference type="Proteomes" id="UP000005806"/>
    </source>
</evidence>
<dbReference type="InterPro" id="IPR052514">
    <property type="entry name" value="SAM-dependent_MTase"/>
</dbReference>
<dbReference type="InterPro" id="IPR029063">
    <property type="entry name" value="SAM-dependent_MTases_sf"/>
</dbReference>
<dbReference type="PANTHER" id="PTHR34203">
    <property type="entry name" value="METHYLTRANSFERASE, FKBM FAMILY PROTEIN"/>
    <property type="match status" value="1"/>
</dbReference>